<comment type="caution">
    <text evidence="11">The sequence shown here is derived from an EMBL/GenBank/DDBJ whole genome shotgun (WGS) entry which is preliminary data.</text>
</comment>
<dbReference type="PANTHER" id="PTHR33451:SF3">
    <property type="entry name" value="MALATE-2H(+)_NA(+)-LACTATE ANTIPORTER"/>
    <property type="match status" value="1"/>
</dbReference>
<feature type="transmembrane region" description="Helical" evidence="9">
    <location>
        <begin position="250"/>
        <end position="271"/>
    </location>
</feature>
<accession>A0A559KEG9</accession>
<feature type="transmembrane region" description="Helical" evidence="9">
    <location>
        <begin position="33"/>
        <end position="54"/>
    </location>
</feature>
<dbReference type="GO" id="GO:0015297">
    <property type="term" value="F:antiporter activity"/>
    <property type="evidence" value="ECO:0007669"/>
    <property type="project" value="UniProtKB-KW"/>
</dbReference>
<name>A0A559KEG9_9BACL</name>
<proteinExistence type="inferred from homology"/>
<feature type="domain" description="Na+/H+ antiporter NhaC-like C-terminal" evidence="10">
    <location>
        <begin position="236"/>
        <end position="428"/>
    </location>
</feature>
<feature type="transmembrane region" description="Helical" evidence="9">
    <location>
        <begin position="90"/>
        <end position="118"/>
    </location>
</feature>
<sequence length="447" mass="48011">MLRIWQLSLIVATTIFGLAAAYAYNIPMAFGFSFGLLVLIAMSLMKGLSPGIIIRSMLEGIGHTKEVIWLLLLVAIVLPCWAASGTLDEMIAWALAFVHPSYLLALSFLISLCVSMILGTSTGTLSSVGVPLIGMAVHLQVPLPFIAGAVISGAFVGDRTSPFSSAHQLIASSTDTAVPVQWRAMLPTTLAAVISSLGFYLWLDLRANRTAASFAQGIVSPSESVWQTILLLAPIVILLGSILLRLKTKYGFMLSSAAAIWVGSFLKQVALGDWLSDIWYGGVHPLTQGKGLLHMISLVALIVLAGAFNGIMEKSGMISAYIEKGLGHLRSLTAATIKTGVFGFLLCLISCTQTLPIMMCGRNILPFWKQQFRTAQLARVIADTSAVFAAMVPWNLLAVLCSTFVGLPVEQYLPYSIFLWSLPLFTALVSVYADSSWKTTGVASDEQ</sequence>
<evidence type="ECO:0000256" key="3">
    <source>
        <dbReference type="ARBA" id="ARBA00022449"/>
    </source>
</evidence>
<evidence type="ECO:0000256" key="6">
    <source>
        <dbReference type="ARBA" id="ARBA00022989"/>
    </source>
</evidence>
<dbReference type="PANTHER" id="PTHR33451">
    <property type="entry name" value="MALATE-2H(+)/NA(+)-LACTATE ANTIPORTER"/>
    <property type="match status" value="1"/>
</dbReference>
<evidence type="ECO:0000256" key="4">
    <source>
        <dbReference type="ARBA" id="ARBA00022475"/>
    </source>
</evidence>
<keyword evidence="7 9" id="KW-0472">Membrane</keyword>
<keyword evidence="6 9" id="KW-1133">Transmembrane helix</keyword>
<dbReference type="EMBL" id="VNJI01000007">
    <property type="protein sequence ID" value="TVY10520.1"/>
    <property type="molecule type" value="Genomic_DNA"/>
</dbReference>
<feature type="transmembrane region" description="Helical" evidence="9">
    <location>
        <begin position="184"/>
        <end position="203"/>
    </location>
</feature>
<keyword evidence="12" id="KW-1185">Reference proteome</keyword>
<protein>
    <submittedName>
        <fullName evidence="11">Sodium:proton antiporter</fullName>
    </submittedName>
</protein>
<dbReference type="InterPro" id="IPR018461">
    <property type="entry name" value="Na/H_Antiport_NhaC-like_C"/>
</dbReference>
<feature type="transmembrane region" description="Helical" evidence="9">
    <location>
        <begin position="130"/>
        <end position="155"/>
    </location>
</feature>
<organism evidence="11 12">
    <name type="scientific">Paenibacillus cremeus</name>
    <dbReference type="NCBI Taxonomy" id="2163881"/>
    <lineage>
        <taxon>Bacteria</taxon>
        <taxon>Bacillati</taxon>
        <taxon>Bacillota</taxon>
        <taxon>Bacilli</taxon>
        <taxon>Bacillales</taxon>
        <taxon>Paenibacillaceae</taxon>
        <taxon>Paenibacillus</taxon>
    </lineage>
</organism>
<feature type="transmembrane region" description="Helical" evidence="9">
    <location>
        <begin position="224"/>
        <end position="244"/>
    </location>
</feature>
<reference evidence="11 12" key="1">
    <citation type="submission" date="2019-07" db="EMBL/GenBank/DDBJ databases">
        <authorList>
            <person name="Kim J."/>
        </authorList>
    </citation>
    <scope>NUCLEOTIDE SEQUENCE [LARGE SCALE GENOMIC DNA]</scope>
    <source>
        <strain evidence="11 12">JC52</strain>
    </source>
</reference>
<dbReference type="OrthoDB" id="9762978at2"/>
<evidence type="ECO:0000256" key="9">
    <source>
        <dbReference type="SAM" id="Phobius"/>
    </source>
</evidence>
<evidence type="ECO:0000256" key="2">
    <source>
        <dbReference type="ARBA" id="ARBA00022448"/>
    </source>
</evidence>
<dbReference type="AlphaFoldDB" id="A0A559KEG9"/>
<evidence type="ECO:0000313" key="12">
    <source>
        <dbReference type="Proteomes" id="UP000317036"/>
    </source>
</evidence>
<keyword evidence="5 9" id="KW-0812">Transmembrane</keyword>
<dbReference type="InterPro" id="IPR052180">
    <property type="entry name" value="NhaC_Na-H+_Antiporter"/>
</dbReference>
<dbReference type="RefSeq" id="WP_144845015.1">
    <property type="nucleotide sequence ID" value="NZ_VNJI01000007.1"/>
</dbReference>
<feature type="transmembrane region" description="Helical" evidence="9">
    <location>
        <begin position="380"/>
        <end position="406"/>
    </location>
</feature>
<evidence type="ECO:0000259" key="10">
    <source>
        <dbReference type="Pfam" id="PF03553"/>
    </source>
</evidence>
<comment type="similarity">
    <text evidence="8">Belongs to the NhaC Na(+)/H(+) (TC 2.A.35) antiporter family.</text>
</comment>
<keyword evidence="4" id="KW-1003">Cell membrane</keyword>
<feature type="transmembrane region" description="Helical" evidence="9">
    <location>
        <begin position="66"/>
        <end position="84"/>
    </location>
</feature>
<feature type="transmembrane region" description="Helical" evidence="9">
    <location>
        <begin position="292"/>
        <end position="312"/>
    </location>
</feature>
<evidence type="ECO:0000256" key="1">
    <source>
        <dbReference type="ARBA" id="ARBA00004651"/>
    </source>
</evidence>
<evidence type="ECO:0000313" key="11">
    <source>
        <dbReference type="EMBL" id="TVY10520.1"/>
    </source>
</evidence>
<feature type="transmembrane region" description="Helical" evidence="9">
    <location>
        <begin position="412"/>
        <end position="433"/>
    </location>
</feature>
<dbReference type="Pfam" id="PF03553">
    <property type="entry name" value="Na_H_antiporter"/>
    <property type="match status" value="1"/>
</dbReference>
<keyword evidence="3" id="KW-0050">Antiport</keyword>
<keyword evidence="2" id="KW-0813">Transport</keyword>
<dbReference type="GO" id="GO:0005886">
    <property type="term" value="C:plasma membrane"/>
    <property type="evidence" value="ECO:0007669"/>
    <property type="project" value="UniProtKB-SubCell"/>
</dbReference>
<feature type="transmembrane region" description="Helical" evidence="9">
    <location>
        <begin position="332"/>
        <end position="359"/>
    </location>
</feature>
<dbReference type="Proteomes" id="UP000317036">
    <property type="component" value="Unassembled WGS sequence"/>
</dbReference>
<evidence type="ECO:0000256" key="8">
    <source>
        <dbReference type="ARBA" id="ARBA00038435"/>
    </source>
</evidence>
<gene>
    <name evidence="11" type="ORF">FPZ49_07220</name>
</gene>
<evidence type="ECO:0000256" key="7">
    <source>
        <dbReference type="ARBA" id="ARBA00023136"/>
    </source>
</evidence>
<comment type="subcellular location">
    <subcellularLocation>
        <location evidence="1">Cell membrane</location>
        <topology evidence="1">Multi-pass membrane protein</topology>
    </subcellularLocation>
</comment>
<evidence type="ECO:0000256" key="5">
    <source>
        <dbReference type="ARBA" id="ARBA00022692"/>
    </source>
</evidence>